<evidence type="ECO:0000313" key="5">
    <source>
        <dbReference type="Proteomes" id="UP000830375"/>
    </source>
</evidence>
<dbReference type="PANTHER" id="PTHR15715">
    <property type="entry name" value="CENTROSOMAL PROTEIN OF 170 KDA"/>
    <property type="match status" value="1"/>
</dbReference>
<dbReference type="Pfam" id="PF00498">
    <property type="entry name" value="FHA"/>
    <property type="match status" value="1"/>
</dbReference>
<dbReference type="InterPro" id="IPR051176">
    <property type="entry name" value="Cent_Immune-Sig_Mod"/>
</dbReference>
<sequence length="1607" mass="175266">MSPLFVRNNEIAAEQLRQKGDVGIHTGLGYENRLAAALKPEVKLTAERRARGLRLEESAEMSLTSWFLVSSGGTRHRLPREMIFVGRDDCELMLQSRSVDKQHAVINYESSSDEHKVKDLGSLNGTFVNDVRIQEQMYITLKIDDKLRMKSSPANFSWARSPPVQSPLKKPKSSPDKAKVSKPTEPIAEPVAKPAEPNKGDDKMPGDIAALHRGTPLYGQPSWWGDGDADDENSFKQENKTSGKKQENSGAESKESKRGDKSKENGLGPVGAEPSYFEIPSKKGQMAQNSIHEIPTKDTEGTGAAKSATGNAAAQANTSFTIEFDDTSPGKVTIKDHVSRPRPKKSPHVGGKDLSTLQAAIMASESKVADWLAQNDPPLVRRESTEEDSKSIKSDVPVHLKRLKGTPLHIHLFIKQCLCLRLSFGNCFGAVCFVGRDLRTALVRFASEVARLVETTALFCVQICRNPSKRSSVAGSKHEDGTQSDSENGLGLRFGSKRHAALEERLRAAGVGRVKTEGSSSVSRTAFMIEFYDEDNPRKRRSYSFSQTAPLLGGVAGEGLCPAPPSRPKVVATAADGSKGMSSSLAAVAPTAARLLLKQRSEEPKVVQSPATTGQPSPTDEAQKQDDDQSDKGTYTIELDKSNPEEEEARRMIDKVFGVEDSKDPGCPEQRETSGKVKDGKKLSSTLSERLVEDSVAVGSPRWVSQWATGVSIKSTGSTTSSQAERKRRTLPQLPTEEKIKRSEIGEKQDTEPQEKESHSDHKGDGECIGTLNNKDVVSSQSKSIQQDGKAGKQSSVRPLGSGERRASEESRRRRSEDKSKGSDGERSGKPLVRQGSFTIEKPSGNVPIELIPRINRQNGGRERSDSVGSMDTATLLKDTEAVMAFLEAKLRDEKKLDPVTPSVCPLSPESDIDTASTVSQAAAEGDRKAVQKRRSLSSLYREKSNASTTSKTTTSARERLERKTKTKTTESRSDTRRSVQTSSRGRQPSQDLTDDDQTSSLAISDILSSDQEMYSSRSHTKGHFTSTDDLLQSKLDTSKSARSAKPSKTLQASTTALAKQAGLPQPRPTRASLLRRARLGDTSDTDLADADRVSVASEVSTTSSTSKPPSGRKAQSRIDMLAQPRRTRLGSFSARSDSEATISRTTATRVSAETALRLGLRSPNQQAPDNKLTARMRANSVSKLADPKPKTAPVNSTPSESQLEPESVLAEEEPMATNRWRRLPPEYASTSEDEFGSNRNSPKHIRLRPGTTLRTSRLGGPTPVTTSPGGLLLKNRMREQEEYIRDWTAHSEEIARYSSTLSLSLDTHLNVYRLFPCVRRISQDLAKDLAILAREIHDVAGEIDSVSSSGTAPSTTVSTAATTPGSAIDTREELVERVFDESLNFRKIPPVVHTKASEINGRPVELRPRAPDSLDPQAALRRRTWNRDEVRPAVLDSLLLTSVSQLSSKIRQSVDKTAGKIRILFKDKDRNWDDIESKLSLDSEVPLPKTTNKEISSILTELKRVEKQLQVINVMVDPDGTLDALTSLGLTSPTTPKPRSSPGSQSIWGPLPSNGAPQPPPPTTTTINPGADKPSVGLNFNRTHPTGEESAIASKKKKKLSFSKLD</sequence>
<dbReference type="InterPro" id="IPR029300">
    <property type="entry name" value="CEP170_C"/>
</dbReference>
<feature type="region of interest" description="Disordered" evidence="2">
    <location>
        <begin position="1183"/>
        <end position="1216"/>
    </location>
</feature>
<comment type="caution">
    <text evidence="4">The sequence shown here is derived from an EMBL/GenBank/DDBJ whole genome shotgun (WGS) entry which is preliminary data.</text>
</comment>
<dbReference type="PANTHER" id="PTHR15715:SF17">
    <property type="entry name" value="CENTROSOMAL PROTEIN OF 170 KDA"/>
    <property type="match status" value="1"/>
</dbReference>
<feature type="compositionally biased region" description="Basic and acidic residues" evidence="2">
    <location>
        <begin position="957"/>
        <end position="978"/>
    </location>
</feature>
<feature type="region of interest" description="Disordered" evidence="2">
    <location>
        <begin position="599"/>
        <end position="683"/>
    </location>
</feature>
<feature type="region of interest" description="Disordered" evidence="2">
    <location>
        <begin position="154"/>
        <end position="353"/>
    </location>
</feature>
<dbReference type="InterPro" id="IPR008984">
    <property type="entry name" value="SMAD_FHA_dom_sf"/>
</dbReference>
<feature type="compositionally biased region" description="Low complexity" evidence="2">
    <location>
        <begin position="1528"/>
        <end position="1545"/>
    </location>
</feature>
<feature type="region of interest" description="Disordered" evidence="2">
    <location>
        <begin position="1528"/>
        <end position="1607"/>
    </location>
</feature>
<feature type="compositionally biased region" description="Basic residues" evidence="2">
    <location>
        <begin position="1595"/>
        <end position="1607"/>
    </location>
</feature>
<evidence type="ECO:0000313" key="4">
    <source>
        <dbReference type="EMBL" id="KAI2657725.1"/>
    </source>
</evidence>
<feature type="region of interest" description="Disordered" evidence="2">
    <location>
        <begin position="470"/>
        <end position="490"/>
    </location>
</feature>
<feature type="region of interest" description="Disordered" evidence="2">
    <location>
        <begin position="709"/>
        <end position="871"/>
    </location>
</feature>
<feature type="compositionally biased region" description="Basic and acidic residues" evidence="2">
    <location>
        <begin position="638"/>
        <end position="682"/>
    </location>
</feature>
<feature type="compositionally biased region" description="Polar residues" evidence="2">
    <location>
        <begin position="709"/>
        <end position="723"/>
    </location>
</feature>
<dbReference type="EMBL" id="JACTAM010000013">
    <property type="protein sequence ID" value="KAI2657725.1"/>
    <property type="molecule type" value="Genomic_DNA"/>
</dbReference>
<feature type="compositionally biased region" description="Low complexity" evidence="2">
    <location>
        <begin position="1346"/>
        <end position="1367"/>
    </location>
</feature>
<feature type="compositionally biased region" description="Polar residues" evidence="2">
    <location>
        <begin position="980"/>
        <end position="989"/>
    </location>
</feature>
<feature type="region of interest" description="Disordered" evidence="2">
    <location>
        <begin position="1345"/>
        <end position="1367"/>
    </location>
</feature>
<evidence type="ECO:0000259" key="3">
    <source>
        <dbReference type="PROSITE" id="PS50006"/>
    </source>
</evidence>
<dbReference type="Pfam" id="PF15308">
    <property type="entry name" value="CEP170_C"/>
    <property type="match status" value="2"/>
</dbReference>
<feature type="compositionally biased region" description="Low complexity" evidence="2">
    <location>
        <begin position="999"/>
        <end position="1011"/>
    </location>
</feature>
<feature type="compositionally biased region" description="Polar residues" evidence="2">
    <location>
        <begin position="609"/>
        <end position="620"/>
    </location>
</feature>
<feature type="compositionally biased region" description="Basic and acidic residues" evidence="2">
    <location>
        <begin position="621"/>
        <end position="631"/>
    </location>
</feature>
<feature type="compositionally biased region" description="Polar residues" evidence="2">
    <location>
        <begin position="771"/>
        <end position="797"/>
    </location>
</feature>
<feature type="region of interest" description="Disordered" evidence="2">
    <location>
        <begin position="1130"/>
        <end position="1149"/>
    </location>
</feature>
<organism evidence="4 5">
    <name type="scientific">Labeo rohita</name>
    <name type="common">Indian major carp</name>
    <name type="synonym">Cyprinus rohita</name>
    <dbReference type="NCBI Taxonomy" id="84645"/>
    <lineage>
        <taxon>Eukaryota</taxon>
        <taxon>Metazoa</taxon>
        <taxon>Chordata</taxon>
        <taxon>Craniata</taxon>
        <taxon>Vertebrata</taxon>
        <taxon>Euteleostomi</taxon>
        <taxon>Actinopterygii</taxon>
        <taxon>Neopterygii</taxon>
        <taxon>Teleostei</taxon>
        <taxon>Ostariophysi</taxon>
        <taxon>Cypriniformes</taxon>
        <taxon>Cyprinidae</taxon>
        <taxon>Labeoninae</taxon>
        <taxon>Labeonini</taxon>
        <taxon>Labeo</taxon>
    </lineage>
</organism>
<feature type="compositionally biased region" description="Basic and acidic residues" evidence="2">
    <location>
        <begin position="736"/>
        <end position="766"/>
    </location>
</feature>
<dbReference type="SUPFAM" id="SSF49879">
    <property type="entry name" value="SMAD/FHA domain"/>
    <property type="match status" value="1"/>
</dbReference>
<feature type="compositionally biased region" description="Basic and acidic residues" evidence="2">
    <location>
        <begin position="196"/>
        <end position="205"/>
    </location>
</feature>
<dbReference type="PROSITE" id="PS50006">
    <property type="entry name" value="FHA_DOMAIN"/>
    <property type="match status" value="1"/>
</dbReference>
<gene>
    <name evidence="4" type="ORF">H4Q32_009109</name>
</gene>
<feature type="compositionally biased region" description="Low complexity" evidence="2">
    <location>
        <begin position="1094"/>
        <end position="1107"/>
    </location>
</feature>
<dbReference type="Proteomes" id="UP000830375">
    <property type="component" value="Unassembled WGS sequence"/>
</dbReference>
<protein>
    <submittedName>
        <fullName evidence="4">Centrosomal protein of 170 kDa</fullName>
    </submittedName>
</protein>
<feature type="compositionally biased region" description="Basic and acidic residues" evidence="2">
    <location>
        <begin position="803"/>
        <end position="829"/>
    </location>
</feature>
<evidence type="ECO:0000256" key="1">
    <source>
        <dbReference type="ARBA" id="ARBA00010436"/>
    </source>
</evidence>
<feature type="domain" description="FHA" evidence="3">
    <location>
        <begin position="83"/>
        <end position="133"/>
    </location>
</feature>
<dbReference type="SMART" id="SM00240">
    <property type="entry name" value="FHA"/>
    <property type="match status" value="1"/>
</dbReference>
<name>A0ABQ8M4A5_LABRO</name>
<feature type="compositionally biased region" description="Low complexity" evidence="2">
    <location>
        <begin position="946"/>
        <end position="956"/>
    </location>
</feature>
<feature type="compositionally biased region" description="Low complexity" evidence="2">
    <location>
        <begin position="301"/>
        <end position="319"/>
    </location>
</feature>
<evidence type="ECO:0000256" key="2">
    <source>
        <dbReference type="SAM" id="MobiDB-lite"/>
    </source>
</evidence>
<feature type="compositionally biased region" description="Polar residues" evidence="2">
    <location>
        <begin position="1194"/>
        <end position="1205"/>
    </location>
</feature>
<keyword evidence="5" id="KW-1185">Reference proteome</keyword>
<dbReference type="Gene3D" id="2.60.200.20">
    <property type="match status" value="1"/>
</dbReference>
<feature type="compositionally biased region" description="Basic and acidic residues" evidence="2">
    <location>
        <begin position="233"/>
        <end position="264"/>
    </location>
</feature>
<proteinExistence type="inferred from homology"/>
<feature type="region of interest" description="Disordered" evidence="2">
    <location>
        <begin position="891"/>
        <end position="1123"/>
    </location>
</feature>
<accession>A0ABQ8M4A5</accession>
<comment type="similarity">
    <text evidence="1">Belongs to the CEP170 family.</text>
</comment>
<dbReference type="InterPro" id="IPR000253">
    <property type="entry name" value="FHA_dom"/>
</dbReference>
<feature type="compositionally biased region" description="Polar residues" evidence="2">
    <location>
        <begin position="1012"/>
        <end position="1058"/>
    </location>
</feature>
<feature type="compositionally biased region" description="Polar residues" evidence="2">
    <location>
        <begin position="1134"/>
        <end position="1149"/>
    </location>
</feature>
<reference evidence="4 5" key="1">
    <citation type="submission" date="2022-01" db="EMBL/GenBank/DDBJ databases">
        <title>A high-quality chromosome-level genome assembly of rohu carp, Labeo rohita.</title>
        <authorList>
            <person name="Arick M.A. II"/>
            <person name="Hsu C.-Y."/>
            <person name="Magbanua Z."/>
            <person name="Pechanova O."/>
            <person name="Grover C."/>
            <person name="Miller E."/>
            <person name="Thrash A."/>
            <person name="Ezzel L."/>
            <person name="Alam S."/>
            <person name="Benzie J."/>
            <person name="Hamilton M."/>
            <person name="Karsi A."/>
            <person name="Lawrence M.L."/>
            <person name="Peterson D.G."/>
        </authorList>
    </citation>
    <scope>NUCLEOTIDE SEQUENCE [LARGE SCALE GENOMIC DNA]</scope>
    <source>
        <strain evidence="5">BAU-BD-2019</strain>
        <tissue evidence="4">Blood</tissue>
    </source>
</reference>